<accession>A0A0H3J6V1</accession>
<evidence type="ECO:0000313" key="1">
    <source>
        <dbReference type="EMBL" id="AJA50693.1"/>
    </source>
</evidence>
<reference evidence="2" key="2">
    <citation type="submission" date="2015-10" db="EMBL/GenBank/DDBJ databases">
        <title>Improved Draft Genome Sequence of Clostridium pasteurianum Strain ATCC 6013 (DSM 525) Using a Hybrid Next-Generation Sequencing Approach.</title>
        <authorList>
            <person name="Pyne M.E."/>
            <person name="Utturkar S.M."/>
            <person name="Brown S.D."/>
            <person name="Moo-Young M."/>
            <person name="Chung D.A."/>
            <person name="Chou P.C."/>
        </authorList>
    </citation>
    <scope>NUCLEOTIDE SEQUENCE</scope>
    <source>
        <strain evidence="2">ATCC 6013</strain>
    </source>
</reference>
<dbReference type="PATRIC" id="fig|1262449.3.peg.503"/>
<name>A0A0H3J6V1_CLOPA</name>
<reference evidence="2 3" key="3">
    <citation type="journal article" name="Genome Announc.">
        <title>Improved Draft Genome Sequence of Clostridium pasteurianum Strain ATCC 6013 (DSM 525) Using a Hybrid Next-Generation Sequencing Approach.</title>
        <authorList>
            <person name="Pyne M.E."/>
            <person name="Utturkar S."/>
            <person name="Brown S.D."/>
            <person name="Moo-Young M."/>
            <person name="Chung D.A."/>
            <person name="Chou C.P."/>
        </authorList>
    </citation>
    <scope>NUCLEOTIDE SEQUENCE [LARGE SCALE GENOMIC DNA]</scope>
    <source>
        <strain evidence="2 3">ATCC 6013</strain>
    </source>
</reference>
<organism evidence="1 4">
    <name type="scientific">Clostridium pasteurianum DSM 525 = ATCC 6013</name>
    <dbReference type="NCBI Taxonomy" id="1262449"/>
    <lineage>
        <taxon>Bacteria</taxon>
        <taxon>Bacillati</taxon>
        <taxon>Bacillota</taxon>
        <taxon>Clostridia</taxon>
        <taxon>Eubacteriales</taxon>
        <taxon>Clostridiaceae</taxon>
        <taxon>Clostridium</taxon>
    </lineage>
</organism>
<gene>
    <name evidence="1" type="ORF">CLPA_c06050</name>
    <name evidence="2" type="ORF">CP6013_02544</name>
</gene>
<dbReference type="GeneID" id="93072831"/>
<protein>
    <submittedName>
        <fullName evidence="2">SEC-C motif domain protein</fullName>
    </submittedName>
    <submittedName>
        <fullName evidence="1">SEC-C motif domain-containing protein</fullName>
    </submittedName>
</protein>
<dbReference type="RefSeq" id="WP_004455327.1">
    <property type="nucleotide sequence ID" value="NZ_ANZB01000001.1"/>
</dbReference>
<dbReference type="KEGG" id="cpat:CLPA_c06050"/>
<dbReference type="EMBL" id="JPGY02000001">
    <property type="protein sequence ID" value="KRU13296.1"/>
    <property type="molecule type" value="Genomic_DNA"/>
</dbReference>
<dbReference type="InterPro" id="IPR004027">
    <property type="entry name" value="SEC_C_motif"/>
</dbReference>
<dbReference type="KEGG" id="cpae:CPAST_c06050"/>
<dbReference type="SUPFAM" id="SSF103642">
    <property type="entry name" value="Sec-C motif"/>
    <property type="match status" value="1"/>
</dbReference>
<dbReference type="Pfam" id="PF02810">
    <property type="entry name" value="SEC-C"/>
    <property type="match status" value="1"/>
</dbReference>
<sequence length="279" mass="32899">MSKIGRNDPCPCMSGKKYKSCCMDKNYIEELEKQNLKYYDENYILSKIKRESQCFNIFYENERQKIKRGLFWLKKIINSGANMSYGTLPFVEGEPYCLAVKDVPILLKEDFQAAREIKRIISFEEGFKIVKFKEEAAGNYRKVPVKAINDMIYDPMIDSHLIKYGFDLNKYYKREDEDHKESIVIQPIESLRPHQVVFITTLYVKKTLQYRNIYPDISDEEIEFNKWIKENFEGLVPFSKTILKFVEEVGCSTTEKVESIFHNMIKSLKLEEALTVDCI</sequence>
<evidence type="ECO:0000313" key="4">
    <source>
        <dbReference type="Proteomes" id="UP000030905"/>
    </source>
</evidence>
<dbReference type="AlphaFoldDB" id="A0A0H3J6V1"/>
<keyword evidence="4" id="KW-1185">Reference proteome</keyword>
<dbReference type="Proteomes" id="UP000028042">
    <property type="component" value="Unassembled WGS sequence"/>
</dbReference>
<evidence type="ECO:0000313" key="3">
    <source>
        <dbReference type="Proteomes" id="UP000028042"/>
    </source>
</evidence>
<evidence type="ECO:0000313" key="2">
    <source>
        <dbReference type="EMBL" id="KRU13296.1"/>
    </source>
</evidence>
<dbReference type="Proteomes" id="UP000030905">
    <property type="component" value="Chromosome"/>
</dbReference>
<proteinExistence type="predicted"/>
<dbReference type="EMBL" id="CP009268">
    <property type="protein sequence ID" value="AJA50693.1"/>
    <property type="molecule type" value="Genomic_DNA"/>
</dbReference>
<reference evidence="1 4" key="1">
    <citation type="journal article" date="2015" name="Genome Announc.">
        <title>Complete Genome Sequence of the Nitrogen-Fixing and Solvent-Producing Clostridium pasteurianum DSM 525.</title>
        <authorList>
            <person name="Poehlein A."/>
            <person name="Grosse-Honebrink A."/>
            <person name="Zhang Y."/>
            <person name="Minton N.P."/>
            <person name="Daniel R."/>
        </authorList>
    </citation>
    <scope>NUCLEOTIDE SEQUENCE [LARGE SCALE GENOMIC DNA]</scope>
    <source>
        <strain evidence="1">DSM 525</strain>
        <strain evidence="4">DSM 525 / ATCC 6013</strain>
    </source>
</reference>
<dbReference type="Gene3D" id="3.10.450.50">
    <property type="match status" value="1"/>
</dbReference>